<dbReference type="Pfam" id="PF13419">
    <property type="entry name" value="HAD_2"/>
    <property type="match status" value="1"/>
</dbReference>
<dbReference type="InterPro" id="IPR023214">
    <property type="entry name" value="HAD_sf"/>
</dbReference>
<dbReference type="AlphaFoldDB" id="A0A918AK41"/>
<dbReference type="InterPro" id="IPR036412">
    <property type="entry name" value="HAD-like_sf"/>
</dbReference>
<dbReference type="PANTHER" id="PTHR43434:SF1">
    <property type="entry name" value="PHOSPHOGLYCOLATE PHOSPHATASE"/>
    <property type="match status" value="1"/>
</dbReference>
<dbReference type="Proteomes" id="UP000639606">
    <property type="component" value="Unassembled WGS sequence"/>
</dbReference>
<dbReference type="Gene3D" id="3.40.50.1000">
    <property type="entry name" value="HAD superfamily/HAD-like"/>
    <property type="match status" value="1"/>
</dbReference>
<sequence>MTTNHVPVDQPDPLHALLTSTDTLLLDFDGPICSVFAGMSAQRATDQLRTILKAIGYSDMPPKLLQTEDPFEVLHYAATLGAEQAEHIEVALRAWEVEAITTAVPTPGAHILMRVWHETGGKLAVVSNNSDSAVRAYLDHWNLHTLVDVVSARTKADPSVLKPAHFLVTQALNTLEMQPDKAVMLGDSVSDILAAKRSGVRSIGYANKNGKVALLAKGKPDYITTTITNITHALVYDDRS</sequence>
<dbReference type="InterPro" id="IPR041492">
    <property type="entry name" value="HAD_2"/>
</dbReference>
<dbReference type="RefSeq" id="WP_189221655.1">
    <property type="nucleotide sequence ID" value="NZ_BMRG01000001.1"/>
</dbReference>
<evidence type="ECO:0000313" key="2">
    <source>
        <dbReference type="Proteomes" id="UP000639606"/>
    </source>
</evidence>
<reference evidence="1" key="1">
    <citation type="journal article" date="2014" name="Int. J. Syst. Evol. Microbiol.">
        <title>Complete genome sequence of Corynebacterium casei LMG S-19264T (=DSM 44701T), isolated from a smear-ripened cheese.</title>
        <authorList>
            <consortium name="US DOE Joint Genome Institute (JGI-PGF)"/>
            <person name="Walter F."/>
            <person name="Albersmeier A."/>
            <person name="Kalinowski J."/>
            <person name="Ruckert C."/>
        </authorList>
    </citation>
    <scope>NUCLEOTIDE SEQUENCE</scope>
    <source>
        <strain evidence="1">JCM 3313</strain>
    </source>
</reference>
<dbReference type="GO" id="GO:0005829">
    <property type="term" value="C:cytosol"/>
    <property type="evidence" value="ECO:0007669"/>
    <property type="project" value="TreeGrafter"/>
</dbReference>
<dbReference type="InterPro" id="IPR050155">
    <property type="entry name" value="HAD-like_hydrolase_sf"/>
</dbReference>
<dbReference type="EMBL" id="BMRG01000001">
    <property type="protein sequence ID" value="GGP39336.1"/>
    <property type="molecule type" value="Genomic_DNA"/>
</dbReference>
<dbReference type="CDD" id="cd01427">
    <property type="entry name" value="HAD_like"/>
    <property type="match status" value="1"/>
</dbReference>
<gene>
    <name evidence="1" type="ORF">GCM10010185_08590</name>
</gene>
<keyword evidence="2" id="KW-1185">Reference proteome</keyword>
<accession>A0A918AK41</accession>
<dbReference type="SUPFAM" id="SSF56784">
    <property type="entry name" value="HAD-like"/>
    <property type="match status" value="1"/>
</dbReference>
<dbReference type="GO" id="GO:0008967">
    <property type="term" value="F:phosphoglycolate phosphatase activity"/>
    <property type="evidence" value="ECO:0007669"/>
    <property type="project" value="TreeGrafter"/>
</dbReference>
<proteinExistence type="predicted"/>
<comment type="caution">
    <text evidence="1">The sequence shown here is derived from an EMBL/GenBank/DDBJ whole genome shotgun (WGS) entry which is preliminary data.</text>
</comment>
<dbReference type="PANTHER" id="PTHR43434">
    <property type="entry name" value="PHOSPHOGLYCOLATE PHOSPHATASE"/>
    <property type="match status" value="1"/>
</dbReference>
<reference evidence="1" key="2">
    <citation type="submission" date="2020-09" db="EMBL/GenBank/DDBJ databases">
        <authorList>
            <person name="Sun Q."/>
            <person name="Ohkuma M."/>
        </authorList>
    </citation>
    <scope>NUCLEOTIDE SEQUENCE</scope>
    <source>
        <strain evidence="1">JCM 3313</strain>
    </source>
</reference>
<keyword evidence="1" id="KW-0378">Hydrolase</keyword>
<organism evidence="1 2">
    <name type="scientific">Saccharothrix coeruleofusca</name>
    <dbReference type="NCBI Taxonomy" id="33919"/>
    <lineage>
        <taxon>Bacteria</taxon>
        <taxon>Bacillati</taxon>
        <taxon>Actinomycetota</taxon>
        <taxon>Actinomycetes</taxon>
        <taxon>Pseudonocardiales</taxon>
        <taxon>Pseudonocardiaceae</taxon>
        <taxon>Saccharothrix</taxon>
    </lineage>
</organism>
<name>A0A918AK41_9PSEU</name>
<dbReference type="GO" id="GO:0006281">
    <property type="term" value="P:DNA repair"/>
    <property type="evidence" value="ECO:0007669"/>
    <property type="project" value="TreeGrafter"/>
</dbReference>
<evidence type="ECO:0000313" key="1">
    <source>
        <dbReference type="EMBL" id="GGP39336.1"/>
    </source>
</evidence>
<protein>
    <submittedName>
        <fullName evidence="1">Hydrolase</fullName>
    </submittedName>
</protein>